<evidence type="ECO:0000313" key="3">
    <source>
        <dbReference type="EMBL" id="GGA93565.1"/>
    </source>
</evidence>
<name>A0A8J2UBZ1_9BACT</name>
<sequence>MRLFIFPHAGGNAYSYISFRSWLPKLLTLELLELPGRGKKTKEKLIYDAEEAADSLFAEIKDRLDEPYAIFGHSMGSLLSYLVIKRIVAANLAPPIKFFSSSAMAPSMIRNNKSLMLDSDKFWEMIIEIGGVQNSLLLDDQVRDMFEPILRADFQALETYKYRYTDKLTVPIVVFLADEDKVSLEECLTWQDETTEDIKIYQFKGNHFYILKHNVHLIDAILLELKPLNHCDPWEINS</sequence>
<evidence type="ECO:0000313" key="4">
    <source>
        <dbReference type="Proteomes" id="UP000607559"/>
    </source>
</evidence>
<protein>
    <submittedName>
        <fullName evidence="3">Thioesterase</fullName>
    </submittedName>
</protein>
<dbReference type="AlphaFoldDB" id="A0A8J2UBZ1"/>
<dbReference type="Proteomes" id="UP000607559">
    <property type="component" value="Unassembled WGS sequence"/>
</dbReference>
<comment type="similarity">
    <text evidence="1">Belongs to the thioesterase family.</text>
</comment>
<dbReference type="GO" id="GO:0008610">
    <property type="term" value="P:lipid biosynthetic process"/>
    <property type="evidence" value="ECO:0007669"/>
    <property type="project" value="TreeGrafter"/>
</dbReference>
<reference evidence="3" key="1">
    <citation type="journal article" date="2014" name="Int. J. Syst. Evol. Microbiol.">
        <title>Complete genome sequence of Corynebacterium casei LMG S-19264T (=DSM 44701T), isolated from a smear-ripened cheese.</title>
        <authorList>
            <consortium name="US DOE Joint Genome Institute (JGI-PGF)"/>
            <person name="Walter F."/>
            <person name="Albersmeier A."/>
            <person name="Kalinowski J."/>
            <person name="Ruckert C."/>
        </authorList>
    </citation>
    <scope>NUCLEOTIDE SEQUENCE</scope>
    <source>
        <strain evidence="3">CGMCC 1.15448</strain>
    </source>
</reference>
<comment type="caution">
    <text evidence="3">The sequence shown here is derived from an EMBL/GenBank/DDBJ whole genome shotgun (WGS) entry which is preliminary data.</text>
</comment>
<keyword evidence="4" id="KW-1185">Reference proteome</keyword>
<evidence type="ECO:0000259" key="2">
    <source>
        <dbReference type="Pfam" id="PF00975"/>
    </source>
</evidence>
<gene>
    <name evidence="3" type="ORF">GCM10011511_16060</name>
</gene>
<dbReference type="InterPro" id="IPR001031">
    <property type="entry name" value="Thioesterase"/>
</dbReference>
<dbReference type="RefSeq" id="WP_188930435.1">
    <property type="nucleotide sequence ID" value="NZ_BMJC01000002.1"/>
</dbReference>
<accession>A0A8J2UBZ1</accession>
<dbReference type="Pfam" id="PF00975">
    <property type="entry name" value="Thioesterase"/>
    <property type="match status" value="1"/>
</dbReference>
<dbReference type="PANTHER" id="PTHR11487">
    <property type="entry name" value="THIOESTERASE"/>
    <property type="match status" value="1"/>
</dbReference>
<dbReference type="InterPro" id="IPR012223">
    <property type="entry name" value="TEII"/>
</dbReference>
<dbReference type="InterPro" id="IPR029058">
    <property type="entry name" value="AB_hydrolase_fold"/>
</dbReference>
<organism evidence="3 4">
    <name type="scientific">Puia dinghuensis</name>
    <dbReference type="NCBI Taxonomy" id="1792502"/>
    <lineage>
        <taxon>Bacteria</taxon>
        <taxon>Pseudomonadati</taxon>
        <taxon>Bacteroidota</taxon>
        <taxon>Chitinophagia</taxon>
        <taxon>Chitinophagales</taxon>
        <taxon>Chitinophagaceae</taxon>
        <taxon>Puia</taxon>
    </lineage>
</organism>
<dbReference type="SUPFAM" id="SSF53474">
    <property type="entry name" value="alpha/beta-Hydrolases"/>
    <property type="match status" value="1"/>
</dbReference>
<dbReference type="Gene3D" id="3.40.50.1820">
    <property type="entry name" value="alpha/beta hydrolase"/>
    <property type="match status" value="1"/>
</dbReference>
<proteinExistence type="inferred from homology"/>
<feature type="domain" description="Thioesterase" evidence="2">
    <location>
        <begin position="2"/>
        <end position="221"/>
    </location>
</feature>
<evidence type="ECO:0000256" key="1">
    <source>
        <dbReference type="ARBA" id="ARBA00007169"/>
    </source>
</evidence>
<dbReference type="PANTHER" id="PTHR11487:SF0">
    <property type="entry name" value="S-ACYL FATTY ACID SYNTHASE THIOESTERASE, MEDIUM CHAIN"/>
    <property type="match status" value="1"/>
</dbReference>
<dbReference type="EMBL" id="BMJC01000002">
    <property type="protein sequence ID" value="GGA93565.1"/>
    <property type="molecule type" value="Genomic_DNA"/>
</dbReference>
<reference evidence="3" key="2">
    <citation type="submission" date="2020-09" db="EMBL/GenBank/DDBJ databases">
        <authorList>
            <person name="Sun Q."/>
            <person name="Zhou Y."/>
        </authorList>
    </citation>
    <scope>NUCLEOTIDE SEQUENCE</scope>
    <source>
        <strain evidence="3">CGMCC 1.15448</strain>
    </source>
</reference>